<dbReference type="GeneID" id="77849001"/>
<evidence type="ECO:0000313" key="6">
    <source>
        <dbReference type="Proteomes" id="UP000006044"/>
    </source>
</evidence>
<comment type="similarity">
    <text evidence="3">Belongs to the glycosyl hydrolase 5 (cellulase A) family.</text>
</comment>
<dbReference type="GO" id="GO:0004553">
    <property type="term" value="F:hydrolase activity, hydrolyzing O-glycosyl compounds"/>
    <property type="evidence" value="ECO:0007669"/>
    <property type="project" value="InterPro"/>
</dbReference>
<sequence length="364" mass="41059">MKIKKILTFVFAAALMTSCGNEDGPGGDGGNGGGTEHTEYFGVNMSGAEFGNVYPGVDGTHYGYPTKKDLEYFKEKGLRMIRFPFRWERIQSEMNGPLITTELAKMKEFVQAAEDLNMKVLLDMHNFGRYCVYSNGVNSDDNQFVVIGNAQCTVENFCDVWKKLAAEFKDYKCIWGYDIMNEPNAMLKTTPWVKIAQACINAIREVDTETMLVISGDEFSSASRWKEVSDNLKTLVDPCDNMIFQAHVYFDSDASGNYSKSYDEDGATIQTGVVRLRPFVEWLKENGKRGFVGEYGVPDDDGRWLDILDSALKYLQENGVNGTYWSAGPRWGNYKLAVQPTDNYTVDRPQLATLLKYKTTVQVY</sequence>
<name>K0WXD3_9BACT</name>
<accession>K0WXD3</accession>
<dbReference type="Proteomes" id="UP000006044">
    <property type="component" value="Unassembled WGS sequence"/>
</dbReference>
<evidence type="ECO:0000256" key="1">
    <source>
        <dbReference type="ARBA" id="ARBA00022801"/>
    </source>
</evidence>
<proteinExistence type="inferred from homology"/>
<dbReference type="SUPFAM" id="SSF51445">
    <property type="entry name" value="(Trans)glycosidases"/>
    <property type="match status" value="1"/>
</dbReference>
<dbReference type="Gene3D" id="3.20.20.80">
    <property type="entry name" value="Glycosidases"/>
    <property type="match status" value="1"/>
</dbReference>
<dbReference type="GO" id="GO:0009251">
    <property type="term" value="P:glucan catabolic process"/>
    <property type="evidence" value="ECO:0007669"/>
    <property type="project" value="TreeGrafter"/>
</dbReference>
<dbReference type="HOGENOM" id="CLU_029718_0_0_10"/>
<dbReference type="Pfam" id="PF00150">
    <property type="entry name" value="Cellulase"/>
    <property type="match status" value="1"/>
</dbReference>
<feature type="domain" description="Glycoside hydrolase family 5" evidence="4">
    <location>
        <begin position="57"/>
        <end position="329"/>
    </location>
</feature>
<comment type="caution">
    <text evidence="5">The sequence shown here is derived from an EMBL/GenBank/DDBJ whole genome shotgun (WGS) entry which is preliminary data.</text>
</comment>
<dbReference type="InterPro" id="IPR017853">
    <property type="entry name" value="GH"/>
</dbReference>
<organism evidence="5 6">
    <name type="scientific">Barnesiella intestinihominis YIT 11860</name>
    <dbReference type="NCBI Taxonomy" id="742726"/>
    <lineage>
        <taxon>Bacteria</taxon>
        <taxon>Pseudomonadati</taxon>
        <taxon>Bacteroidota</taxon>
        <taxon>Bacteroidia</taxon>
        <taxon>Bacteroidales</taxon>
        <taxon>Barnesiellaceae</taxon>
        <taxon>Barnesiella</taxon>
    </lineage>
</organism>
<evidence type="ECO:0000256" key="3">
    <source>
        <dbReference type="RuleBase" id="RU361153"/>
    </source>
</evidence>
<evidence type="ECO:0000313" key="5">
    <source>
        <dbReference type="EMBL" id="EJZ63923.1"/>
    </source>
</evidence>
<dbReference type="STRING" id="742726.HMPREF9448_01762"/>
<keyword evidence="6" id="KW-1185">Reference proteome</keyword>
<protein>
    <recommendedName>
        <fullName evidence="4">Glycoside hydrolase family 5 domain-containing protein</fullName>
    </recommendedName>
</protein>
<reference evidence="5 6" key="1">
    <citation type="submission" date="2012-08" db="EMBL/GenBank/DDBJ databases">
        <title>The Genome Sequence of Barnesiella intestinihominis YIT 11860.</title>
        <authorList>
            <consortium name="The Broad Institute Genome Sequencing Platform"/>
            <person name="Earl A."/>
            <person name="Ward D."/>
            <person name="Feldgarden M."/>
            <person name="Gevers D."/>
            <person name="Morotomi M."/>
            <person name="Walker B."/>
            <person name="Young S.K."/>
            <person name="Zeng Q."/>
            <person name="Gargeya S."/>
            <person name="Fitzgerald M."/>
            <person name="Haas B."/>
            <person name="Abouelleil A."/>
            <person name="Alvarado L."/>
            <person name="Arachchi H.M."/>
            <person name="Berlin A.M."/>
            <person name="Chapman S.B."/>
            <person name="Goldberg J."/>
            <person name="Griggs A."/>
            <person name="Gujja S."/>
            <person name="Hansen M."/>
            <person name="Howarth C."/>
            <person name="Imamovic A."/>
            <person name="Larimer J."/>
            <person name="McCowen C."/>
            <person name="Montmayeur A."/>
            <person name="Murphy C."/>
            <person name="Neiman D."/>
            <person name="Pearson M."/>
            <person name="Priest M."/>
            <person name="Roberts A."/>
            <person name="Saif S."/>
            <person name="Shea T."/>
            <person name="Sisk P."/>
            <person name="Sykes S."/>
            <person name="Wortman J."/>
            <person name="Nusbaum C."/>
            <person name="Birren B."/>
        </authorList>
    </citation>
    <scope>NUCLEOTIDE SEQUENCE [LARGE SCALE GENOMIC DNA]</scope>
    <source>
        <strain evidence="5 6">YIT 11860</strain>
    </source>
</reference>
<dbReference type="PANTHER" id="PTHR34142:SF1">
    <property type="entry name" value="GLYCOSIDE HYDROLASE FAMILY 5 DOMAIN-CONTAINING PROTEIN"/>
    <property type="match status" value="1"/>
</dbReference>
<gene>
    <name evidence="5" type="ORF">HMPREF9448_01762</name>
</gene>
<dbReference type="AlphaFoldDB" id="K0WXD3"/>
<keyword evidence="1 3" id="KW-0378">Hydrolase</keyword>
<evidence type="ECO:0000256" key="2">
    <source>
        <dbReference type="ARBA" id="ARBA00023295"/>
    </source>
</evidence>
<dbReference type="InterPro" id="IPR001547">
    <property type="entry name" value="Glyco_hydro_5"/>
</dbReference>
<dbReference type="RefSeq" id="WP_008862221.1">
    <property type="nucleotide sequence ID" value="NZ_JH815204.1"/>
</dbReference>
<dbReference type="eggNOG" id="COG2730">
    <property type="taxonomic scope" value="Bacteria"/>
</dbReference>
<keyword evidence="2 3" id="KW-0326">Glycosidase</keyword>
<dbReference type="PROSITE" id="PS51257">
    <property type="entry name" value="PROKAR_LIPOPROTEIN"/>
    <property type="match status" value="1"/>
</dbReference>
<dbReference type="EMBL" id="ADLE01000011">
    <property type="protein sequence ID" value="EJZ63923.1"/>
    <property type="molecule type" value="Genomic_DNA"/>
</dbReference>
<evidence type="ECO:0000259" key="4">
    <source>
        <dbReference type="Pfam" id="PF00150"/>
    </source>
</evidence>
<dbReference type="PATRIC" id="fig|742726.3.peg.1847"/>
<dbReference type="PANTHER" id="PTHR34142">
    <property type="entry name" value="ENDO-BETA-1,4-GLUCANASE A"/>
    <property type="match status" value="1"/>
</dbReference>